<keyword evidence="6" id="KW-0865">Zymogen</keyword>
<name>A0A7H8N3H1_9ACTN</name>
<evidence type="ECO:0000256" key="1">
    <source>
        <dbReference type="ARBA" id="ARBA00007664"/>
    </source>
</evidence>
<keyword evidence="5" id="KW-0720">Serine protease</keyword>
<keyword evidence="3 10" id="KW-0732">Signal</keyword>
<dbReference type="SUPFAM" id="SSF54806">
    <property type="entry name" value="Alpha-lytic protease prodomain"/>
    <property type="match status" value="2"/>
</dbReference>
<evidence type="ECO:0000313" key="12">
    <source>
        <dbReference type="EMBL" id="QKW49064.1"/>
    </source>
</evidence>
<comment type="similarity">
    <text evidence="1">Belongs to the peptidase S1 family.</text>
</comment>
<feature type="active site" description="Charge relay system" evidence="8">
    <location>
        <position position="235"/>
    </location>
</feature>
<gene>
    <name evidence="12" type="ORF">HUT08_05360</name>
</gene>
<dbReference type="PIRSF" id="PIRSF001134">
    <property type="entry name" value="Streptogrisin"/>
    <property type="match status" value="1"/>
</dbReference>
<dbReference type="InterPro" id="IPR043504">
    <property type="entry name" value="Peptidase_S1_PA_chymotrypsin"/>
</dbReference>
<dbReference type="CDD" id="cd21112">
    <property type="entry name" value="alphaLP-like"/>
    <property type="match status" value="1"/>
</dbReference>
<feature type="disulfide bond" evidence="9">
    <location>
        <begin position="301"/>
        <end position="311"/>
    </location>
</feature>
<evidence type="ECO:0000313" key="13">
    <source>
        <dbReference type="Proteomes" id="UP000509303"/>
    </source>
</evidence>
<dbReference type="InterPro" id="IPR001316">
    <property type="entry name" value="Pept_S1A_streptogrisin"/>
</dbReference>
<evidence type="ECO:0000256" key="7">
    <source>
        <dbReference type="ARBA" id="ARBA00023157"/>
    </source>
</evidence>
<dbReference type="GO" id="GO:0006508">
    <property type="term" value="P:proteolysis"/>
    <property type="evidence" value="ECO:0007669"/>
    <property type="project" value="UniProtKB-KW"/>
</dbReference>
<accession>A0A7H8N3H1</accession>
<proteinExistence type="inferred from homology"/>
<organism evidence="12 13">
    <name type="scientific">Streptomyces buecherae</name>
    <dbReference type="NCBI Taxonomy" id="2763006"/>
    <lineage>
        <taxon>Bacteria</taxon>
        <taxon>Bacillati</taxon>
        <taxon>Actinomycetota</taxon>
        <taxon>Actinomycetes</taxon>
        <taxon>Kitasatosporales</taxon>
        <taxon>Streptomycetaceae</taxon>
        <taxon>Streptomyces</taxon>
    </lineage>
</organism>
<feature type="signal peptide" evidence="10">
    <location>
        <begin position="1"/>
        <end position="27"/>
    </location>
</feature>
<evidence type="ECO:0000256" key="6">
    <source>
        <dbReference type="ARBA" id="ARBA00023145"/>
    </source>
</evidence>
<dbReference type="Gene3D" id="2.40.10.10">
    <property type="entry name" value="Trypsin-like serine proteases"/>
    <property type="match status" value="2"/>
</dbReference>
<dbReference type="EMBL" id="CP054929">
    <property type="protein sequence ID" value="QKW49064.1"/>
    <property type="molecule type" value="Genomic_DNA"/>
</dbReference>
<protein>
    <submittedName>
        <fullName evidence="12">S1 family peptidase</fullName>
    </submittedName>
</protein>
<evidence type="ECO:0000256" key="3">
    <source>
        <dbReference type="ARBA" id="ARBA00022729"/>
    </source>
</evidence>
<dbReference type="GO" id="GO:0005576">
    <property type="term" value="C:extracellular region"/>
    <property type="evidence" value="ECO:0007669"/>
    <property type="project" value="InterPro"/>
</dbReference>
<evidence type="ECO:0000256" key="5">
    <source>
        <dbReference type="ARBA" id="ARBA00022825"/>
    </source>
</evidence>
<dbReference type="InterPro" id="IPR009003">
    <property type="entry name" value="Peptidase_S1_PA"/>
</dbReference>
<dbReference type="Pfam" id="PF02983">
    <property type="entry name" value="Pro_Al_protease"/>
    <property type="match status" value="1"/>
</dbReference>
<dbReference type="InterPro" id="IPR037295">
    <property type="entry name" value="Alpha-lytic_protease_prodomain"/>
</dbReference>
<dbReference type="RefSeq" id="WP_176160796.1">
    <property type="nucleotide sequence ID" value="NZ_CP054929.1"/>
</dbReference>
<evidence type="ECO:0000256" key="9">
    <source>
        <dbReference type="PIRSR" id="PIRSR001134-2"/>
    </source>
</evidence>
<evidence type="ECO:0000256" key="8">
    <source>
        <dbReference type="PIRSR" id="PIRSR001134-1"/>
    </source>
</evidence>
<sequence>MLRRRGLIAGCAIAMSAFSLTTLPAVADNGPSSASTVAAESATPALPAGMLKAMERDLGLTPTEAKERIANEYRAATLEAKLRGTVGADFGGSWLTGDEARLVVATTDPADSAPISATGAKAQVVKHTLKELDAAKSALDRAARSNSTKAAPVWYVDVKSNSVVVRASDPAAARTLIAKSGADRSLVRVVKSAEQPQTFYDVRGGDAYYIGSGSRCSVGFSVTKGTQQGFATAGHCGRAGASTTGYNRVAQGTFQASRFPGADMAWVAVNSQWTARPWVKGPSGNVTVSGSQQTAVGGSICRSGSTTGWHCGTVQQHNTSVSYPQGTVSGVTRTSVCAEPGDSGGSYISGSQAQGVTSGGSGNCSSGGTTYHQPINPILSAYGLQLVTG</sequence>
<dbReference type="Gene3D" id="3.30.300.50">
    <property type="match status" value="2"/>
</dbReference>
<evidence type="ECO:0000256" key="10">
    <source>
        <dbReference type="SAM" id="SignalP"/>
    </source>
</evidence>
<feature type="active site" description="Charge relay system" evidence="8">
    <location>
        <position position="343"/>
    </location>
</feature>
<dbReference type="InterPro" id="IPR035070">
    <property type="entry name" value="Streptogrisin_prodomain"/>
</dbReference>
<evidence type="ECO:0000256" key="2">
    <source>
        <dbReference type="ARBA" id="ARBA00022670"/>
    </source>
</evidence>
<feature type="chain" id="PRO_5028805244" evidence="10">
    <location>
        <begin position="28"/>
        <end position="389"/>
    </location>
</feature>
<feature type="disulfide bond" evidence="9">
    <location>
        <begin position="337"/>
        <end position="364"/>
    </location>
</feature>
<dbReference type="AlphaFoldDB" id="A0A7H8N3H1"/>
<dbReference type="SUPFAM" id="SSF50494">
    <property type="entry name" value="Trypsin-like serine proteases"/>
    <property type="match status" value="1"/>
</dbReference>
<keyword evidence="13" id="KW-1185">Reference proteome</keyword>
<dbReference type="GO" id="GO:0004252">
    <property type="term" value="F:serine-type endopeptidase activity"/>
    <property type="evidence" value="ECO:0007669"/>
    <property type="project" value="InterPro"/>
</dbReference>
<dbReference type="InterPro" id="IPR004236">
    <property type="entry name" value="Pept_S1_alpha_lytic"/>
</dbReference>
<evidence type="ECO:0000259" key="11">
    <source>
        <dbReference type="Pfam" id="PF02983"/>
    </source>
</evidence>
<keyword evidence="7 9" id="KW-1015">Disulfide bond</keyword>
<feature type="disulfide bond" evidence="9">
    <location>
        <begin position="216"/>
        <end position="236"/>
    </location>
</feature>
<keyword evidence="2" id="KW-0645">Protease</keyword>
<evidence type="ECO:0000256" key="4">
    <source>
        <dbReference type="ARBA" id="ARBA00022801"/>
    </source>
</evidence>
<keyword evidence="4" id="KW-0378">Hydrolase</keyword>
<feature type="active site" description="Charge relay system" evidence="8">
    <location>
        <position position="263"/>
    </location>
</feature>
<reference evidence="12 13" key="1">
    <citation type="submission" date="2020-06" db="EMBL/GenBank/DDBJ databases">
        <title>Genome mining for natural products.</title>
        <authorList>
            <person name="Zhang B."/>
            <person name="Shi J."/>
            <person name="Ge H."/>
        </authorList>
    </citation>
    <scope>NUCLEOTIDE SEQUENCE [LARGE SCALE GENOMIC DNA]</scope>
    <source>
        <strain evidence="12 13">NA00687</strain>
    </source>
</reference>
<dbReference type="PRINTS" id="PR00861">
    <property type="entry name" value="ALYTICPTASE"/>
</dbReference>
<feature type="domain" description="Peptidase S1A alpha-lytic prodomain" evidence="11">
    <location>
        <begin position="127"/>
        <end position="183"/>
    </location>
</feature>
<dbReference type="Proteomes" id="UP000509303">
    <property type="component" value="Chromosome"/>
</dbReference>